<dbReference type="EMBL" id="AGJL01000013">
    <property type="protein sequence ID" value="EHP87562.1"/>
    <property type="molecule type" value="Genomic_DNA"/>
</dbReference>
<protein>
    <submittedName>
        <fullName evidence="1">Uncharacterized protein</fullName>
    </submittedName>
</protein>
<dbReference type="AlphaFoldDB" id="H1KY10"/>
<sequence length="39" mass="4496">MGMHVVDCIATNGKNIIPIDLEFMIDQGMERRRMIYVGK</sequence>
<evidence type="ECO:0000313" key="2">
    <source>
        <dbReference type="Proteomes" id="UP000003706"/>
    </source>
</evidence>
<organism evidence="1 2">
    <name type="scientific">Methanotorris formicicus Mc-S-70</name>
    <dbReference type="NCBI Taxonomy" id="647171"/>
    <lineage>
        <taxon>Archaea</taxon>
        <taxon>Methanobacteriati</taxon>
        <taxon>Methanobacteriota</taxon>
        <taxon>Methanomada group</taxon>
        <taxon>Methanococci</taxon>
        <taxon>Methanococcales</taxon>
        <taxon>Methanocaldococcaceae</taxon>
        <taxon>Methanotorris</taxon>
    </lineage>
</organism>
<comment type="caution">
    <text evidence="1">The sequence shown here is derived from an EMBL/GenBank/DDBJ whole genome shotgun (WGS) entry which is preliminary data.</text>
</comment>
<name>H1KY10_9EURY</name>
<keyword evidence="2" id="KW-1185">Reference proteome</keyword>
<accession>H1KY10</accession>
<proteinExistence type="predicted"/>
<gene>
    <name evidence="1" type="ORF">MetfoDRAFT_0683</name>
</gene>
<evidence type="ECO:0000313" key="1">
    <source>
        <dbReference type="EMBL" id="EHP87562.1"/>
    </source>
</evidence>
<dbReference type="Proteomes" id="UP000003706">
    <property type="component" value="Unassembled WGS sequence"/>
</dbReference>
<reference evidence="1 2" key="1">
    <citation type="submission" date="2011-09" db="EMBL/GenBank/DDBJ databases">
        <title>The draft genome of Methanotorris formicicus Mc-S-70.</title>
        <authorList>
            <consortium name="US DOE Joint Genome Institute (JGI-PGF)"/>
            <person name="Lucas S."/>
            <person name="Han J."/>
            <person name="Lapidus A."/>
            <person name="Cheng J.-F."/>
            <person name="Goodwin L."/>
            <person name="Pitluck S."/>
            <person name="Peters L."/>
            <person name="Land M.L."/>
            <person name="Hauser L."/>
            <person name="Sieprawska-Lupa M."/>
            <person name="Takai K."/>
            <person name="Miyazaki J."/>
            <person name="Whitman W."/>
            <person name="Woyke T.J."/>
        </authorList>
    </citation>
    <scope>NUCLEOTIDE SEQUENCE [LARGE SCALE GENOMIC DNA]</scope>
    <source>
        <strain evidence="1 2">Mc-S-70</strain>
    </source>
</reference>